<protein>
    <recommendedName>
        <fullName evidence="3">Haem-binding uptake Tiki superfamily ChaN domain-containing protein</fullName>
    </recommendedName>
</protein>
<dbReference type="CDD" id="cd14727">
    <property type="entry name" value="ChanN-like"/>
    <property type="match status" value="1"/>
</dbReference>
<proteinExistence type="predicted"/>
<evidence type="ECO:0000313" key="4">
    <source>
        <dbReference type="EMBL" id="HGU34628.1"/>
    </source>
</evidence>
<keyword evidence="2" id="KW-0812">Transmembrane</keyword>
<gene>
    <name evidence="4" type="ORF">ENS29_17555</name>
</gene>
<name>A0A7C4RUP9_9BACT</name>
<feature type="domain" description="Haem-binding uptake Tiki superfamily ChaN" evidence="3">
    <location>
        <begin position="66"/>
        <end position="273"/>
    </location>
</feature>
<feature type="transmembrane region" description="Helical" evidence="2">
    <location>
        <begin position="12"/>
        <end position="30"/>
    </location>
</feature>
<dbReference type="SUPFAM" id="SSF159501">
    <property type="entry name" value="EreA/ChaN-like"/>
    <property type="match status" value="1"/>
</dbReference>
<organism evidence="4">
    <name type="scientific">Desulfatirhabdium butyrativorans</name>
    <dbReference type="NCBI Taxonomy" id="340467"/>
    <lineage>
        <taxon>Bacteria</taxon>
        <taxon>Pseudomonadati</taxon>
        <taxon>Thermodesulfobacteriota</taxon>
        <taxon>Desulfobacteria</taxon>
        <taxon>Desulfobacterales</taxon>
        <taxon>Desulfatirhabdiaceae</taxon>
        <taxon>Desulfatirhabdium</taxon>
    </lineage>
</organism>
<evidence type="ECO:0000259" key="3">
    <source>
        <dbReference type="Pfam" id="PF04187"/>
    </source>
</evidence>
<dbReference type="Gene3D" id="3.40.50.11550">
    <property type="match status" value="1"/>
</dbReference>
<evidence type="ECO:0000256" key="2">
    <source>
        <dbReference type="SAM" id="Phobius"/>
    </source>
</evidence>
<dbReference type="Pfam" id="PF04187">
    <property type="entry name" value="Cofac_haem_bdg"/>
    <property type="match status" value="1"/>
</dbReference>
<feature type="region of interest" description="Disordered" evidence="1">
    <location>
        <begin position="305"/>
        <end position="326"/>
    </location>
</feature>
<dbReference type="EMBL" id="DSUH01000399">
    <property type="protein sequence ID" value="HGU34628.1"/>
    <property type="molecule type" value="Genomic_DNA"/>
</dbReference>
<evidence type="ECO:0000256" key="1">
    <source>
        <dbReference type="SAM" id="MobiDB-lite"/>
    </source>
</evidence>
<dbReference type="AlphaFoldDB" id="A0A7C4RUP9"/>
<comment type="caution">
    <text evidence="4">The sequence shown here is derived from an EMBL/GenBank/DDBJ whole genome shotgun (WGS) entry which is preliminary data.</text>
</comment>
<sequence length="326" mass="37601">MQKRTSFQEFDRLRIFFVLVFWILVSLLPGCAGMGKMVSSDDSAAETMEGTILDGKTLQEISFDELIERLSAVRIVYIGETHTRMEDHRIQLRLLKALGDRLPNLCLGVEMIDTSYQSVLETWVQSGDRDSRWFLEKTHWYANWRFPFDLYADIFLFARERRIPTYGLNLPFHIPAKIAIGGIDSLMAADAAFLPPIIDLNIDRHKAYIRDIYEKHHSKAAPNRDNFEFFYMAQCAWEDTMAESISRHVGQHHTMIVLVGNGHIVHKFGVPDRAFTRTGLPFATVYLTTDEDRIEPDIADVIWKTSRTGDSRLPPRNHQEPSQEKP</sequence>
<dbReference type="InterPro" id="IPR007314">
    <property type="entry name" value="Cofac_haem-bd_dom"/>
</dbReference>
<keyword evidence="2" id="KW-0472">Membrane</keyword>
<accession>A0A7C4RUP9</accession>
<reference evidence="4" key="1">
    <citation type="journal article" date="2020" name="mSystems">
        <title>Genome- and Community-Level Interaction Insights into Carbon Utilization and Element Cycling Functions of Hydrothermarchaeota in Hydrothermal Sediment.</title>
        <authorList>
            <person name="Zhou Z."/>
            <person name="Liu Y."/>
            <person name="Xu W."/>
            <person name="Pan J."/>
            <person name="Luo Z.H."/>
            <person name="Li M."/>
        </authorList>
    </citation>
    <scope>NUCLEOTIDE SEQUENCE [LARGE SCALE GENOMIC DNA]</scope>
    <source>
        <strain evidence="4">SpSt-477</strain>
    </source>
</reference>
<feature type="compositionally biased region" description="Basic and acidic residues" evidence="1">
    <location>
        <begin position="317"/>
        <end position="326"/>
    </location>
</feature>
<keyword evidence="2" id="KW-1133">Transmembrane helix</keyword>